<dbReference type="GO" id="GO:0016747">
    <property type="term" value="F:acyltransferase activity, transferring groups other than amino-acyl groups"/>
    <property type="evidence" value="ECO:0007669"/>
    <property type="project" value="InterPro"/>
</dbReference>
<gene>
    <name evidence="2" type="ORF">PPL_09949</name>
</gene>
<dbReference type="Gene3D" id="3.40.630.30">
    <property type="match status" value="1"/>
</dbReference>
<proteinExistence type="predicted"/>
<dbReference type="AlphaFoldDB" id="D3BPM4"/>
<dbReference type="PROSITE" id="PS51186">
    <property type="entry name" value="GNAT"/>
    <property type="match status" value="1"/>
</dbReference>
<dbReference type="Pfam" id="PF00583">
    <property type="entry name" value="Acetyltransf_1"/>
    <property type="match status" value="1"/>
</dbReference>
<dbReference type="OMA" id="IFIFERY"/>
<protein>
    <recommendedName>
        <fullName evidence="1">N-acetyltransferase domain-containing protein</fullName>
    </recommendedName>
</protein>
<feature type="domain" description="N-acetyltransferase" evidence="1">
    <location>
        <begin position="56"/>
        <end position="218"/>
    </location>
</feature>
<dbReference type="GeneID" id="31365421"/>
<dbReference type="InterPro" id="IPR000182">
    <property type="entry name" value="GNAT_dom"/>
</dbReference>
<dbReference type="InterPro" id="IPR016181">
    <property type="entry name" value="Acyl_CoA_acyltransferase"/>
</dbReference>
<accession>D3BPM4</accession>
<dbReference type="SUPFAM" id="SSF55729">
    <property type="entry name" value="Acyl-CoA N-acyltransferases (Nat)"/>
    <property type="match status" value="1"/>
</dbReference>
<dbReference type="CDD" id="cd04301">
    <property type="entry name" value="NAT_SF"/>
    <property type="match status" value="1"/>
</dbReference>
<comment type="caution">
    <text evidence="2">The sequence shown here is derived from an EMBL/GenBank/DDBJ whole genome shotgun (WGS) entry which is preliminary data.</text>
</comment>
<reference evidence="2 3" key="1">
    <citation type="journal article" date="2011" name="Genome Res.">
        <title>Phylogeny-wide analysis of social amoeba genomes highlights ancient origins for complex intercellular communication.</title>
        <authorList>
            <person name="Heidel A.J."/>
            <person name="Lawal H.M."/>
            <person name="Felder M."/>
            <person name="Schilde C."/>
            <person name="Helps N.R."/>
            <person name="Tunggal B."/>
            <person name="Rivero F."/>
            <person name="John U."/>
            <person name="Schleicher M."/>
            <person name="Eichinger L."/>
            <person name="Platzer M."/>
            <person name="Noegel A.A."/>
            <person name="Schaap P."/>
            <person name="Gloeckner G."/>
        </authorList>
    </citation>
    <scope>NUCLEOTIDE SEQUENCE [LARGE SCALE GENOMIC DNA]</scope>
    <source>
        <strain evidence="3">ATCC 26659 / Pp 5 / PN500</strain>
    </source>
</reference>
<dbReference type="Proteomes" id="UP000001396">
    <property type="component" value="Unassembled WGS sequence"/>
</dbReference>
<sequence>MNEYFKTKKSNTKLLCRYAEPRDFEKLVQIVSWAFLGKPDVESWTTTKELITGIRLNVEQLEKYYAKSRDLDVLFVLEKVVENTDAANTDNNDNNNNVDGASIDNAAKWKPTGEIVGCIECDRQPTSMDIGELHMLAVDPAYQSDGIGSILMNVAERQMSEVWKVKKSILSIISCREEIFNWYSKSYGYQREGDDIPFEYPDLAPKGDQTLGLTFMCKYYNQDDLTQRQ</sequence>
<evidence type="ECO:0000313" key="2">
    <source>
        <dbReference type="EMBL" id="EFA76644.1"/>
    </source>
</evidence>
<organism evidence="2 3">
    <name type="scientific">Heterostelium pallidum (strain ATCC 26659 / Pp 5 / PN500)</name>
    <name type="common">Cellular slime mold</name>
    <name type="synonym">Polysphondylium pallidum</name>
    <dbReference type="NCBI Taxonomy" id="670386"/>
    <lineage>
        <taxon>Eukaryota</taxon>
        <taxon>Amoebozoa</taxon>
        <taxon>Evosea</taxon>
        <taxon>Eumycetozoa</taxon>
        <taxon>Dictyostelia</taxon>
        <taxon>Acytosteliales</taxon>
        <taxon>Acytosteliaceae</taxon>
        <taxon>Heterostelium</taxon>
    </lineage>
</organism>
<evidence type="ECO:0000313" key="3">
    <source>
        <dbReference type="Proteomes" id="UP000001396"/>
    </source>
</evidence>
<dbReference type="InParanoid" id="D3BPM4"/>
<evidence type="ECO:0000259" key="1">
    <source>
        <dbReference type="PROSITE" id="PS51186"/>
    </source>
</evidence>
<keyword evidence="3" id="KW-1185">Reference proteome</keyword>
<dbReference type="EMBL" id="ADBJ01000045">
    <property type="protein sequence ID" value="EFA76644.1"/>
    <property type="molecule type" value="Genomic_DNA"/>
</dbReference>
<name>D3BPM4_HETP5</name>
<dbReference type="STRING" id="670386.D3BPM4"/>
<dbReference type="RefSeq" id="XP_020428776.1">
    <property type="nucleotide sequence ID" value="XM_020580736.1"/>
</dbReference>